<dbReference type="Gene3D" id="1.20.20.20">
    <property type="entry name" value="Haemophore, haem-binding domain"/>
    <property type="match status" value="1"/>
</dbReference>
<accession>A0ABY6P098</accession>
<keyword evidence="2" id="KW-0732">Signal</keyword>
<keyword evidence="5" id="KW-1185">Reference proteome</keyword>
<feature type="chain" id="PRO_5045347014" evidence="2">
    <location>
        <begin position="35"/>
        <end position="132"/>
    </location>
</feature>
<organism evidence="4 5">
    <name type="scientific">Rhodococcus antarcticus</name>
    <dbReference type="NCBI Taxonomy" id="2987751"/>
    <lineage>
        <taxon>Bacteria</taxon>
        <taxon>Bacillati</taxon>
        <taxon>Actinomycetota</taxon>
        <taxon>Actinomycetes</taxon>
        <taxon>Mycobacteriales</taxon>
        <taxon>Nocardiaceae</taxon>
        <taxon>Rhodococcus</taxon>
    </lineage>
</organism>
<dbReference type="InterPro" id="IPR038378">
    <property type="entry name" value="MHB_sf"/>
</dbReference>
<dbReference type="EMBL" id="CP110615">
    <property type="protein sequence ID" value="UZJ25090.1"/>
    <property type="molecule type" value="Genomic_DNA"/>
</dbReference>
<reference evidence="4" key="1">
    <citation type="submission" date="2022-10" db="EMBL/GenBank/DDBJ databases">
        <title>Rhodococcus sp.75.</title>
        <authorList>
            <person name="Sun M."/>
        </authorList>
    </citation>
    <scope>NUCLEOTIDE SEQUENCE</scope>
    <source>
        <strain evidence="4">75</strain>
    </source>
</reference>
<evidence type="ECO:0000259" key="3">
    <source>
        <dbReference type="Pfam" id="PF16525"/>
    </source>
</evidence>
<dbReference type="InterPro" id="IPR032407">
    <property type="entry name" value="MHB"/>
</dbReference>
<feature type="domain" description="Haemophore haem-binding" evidence="3">
    <location>
        <begin position="56"/>
        <end position="131"/>
    </location>
</feature>
<feature type="signal peptide" evidence="2">
    <location>
        <begin position="1"/>
        <end position="34"/>
    </location>
</feature>
<dbReference type="RefSeq" id="WP_265383196.1">
    <property type="nucleotide sequence ID" value="NZ_CP110615.1"/>
</dbReference>
<gene>
    <name evidence="4" type="ORF">RHODO2019_00825</name>
</gene>
<dbReference type="Proteomes" id="UP001164965">
    <property type="component" value="Chromosome"/>
</dbReference>
<feature type="region of interest" description="Disordered" evidence="1">
    <location>
        <begin position="35"/>
        <end position="57"/>
    </location>
</feature>
<sequence length="132" mass="13719">MNHPRTWSPRRRAGIAACGLAVAAVVAVPAAAWAESSPPSATAPATSTTAAAGPSTCTPAQRWDALAAAAPKIATYLDAHPDLSAELQTLKALPKDQRAAASKTYFTAHPDERTAFRDARAGLRTFRATCHG</sequence>
<name>A0ABY6P098_9NOCA</name>
<dbReference type="Pfam" id="PF16525">
    <property type="entry name" value="MHB"/>
    <property type="match status" value="1"/>
</dbReference>
<dbReference type="NCBIfam" id="TIGR04529">
    <property type="entry name" value="MTB_hemophore"/>
    <property type="match status" value="1"/>
</dbReference>
<evidence type="ECO:0000313" key="5">
    <source>
        <dbReference type="Proteomes" id="UP001164965"/>
    </source>
</evidence>
<proteinExistence type="predicted"/>
<evidence type="ECO:0000256" key="2">
    <source>
        <dbReference type="SAM" id="SignalP"/>
    </source>
</evidence>
<evidence type="ECO:0000313" key="4">
    <source>
        <dbReference type="EMBL" id="UZJ25090.1"/>
    </source>
</evidence>
<protein>
    <submittedName>
        <fullName evidence="4">Hemophore-related protein</fullName>
    </submittedName>
</protein>
<evidence type="ECO:0000256" key="1">
    <source>
        <dbReference type="SAM" id="MobiDB-lite"/>
    </source>
</evidence>